<feature type="transmembrane region" description="Helical" evidence="5">
    <location>
        <begin position="113"/>
        <end position="134"/>
    </location>
</feature>
<proteinExistence type="predicted"/>
<name>A0AA39CCX8_9EURO</name>
<feature type="transmembrane region" description="Helical" evidence="5">
    <location>
        <begin position="228"/>
        <end position="249"/>
    </location>
</feature>
<keyword evidence="8" id="KW-1185">Reference proteome</keyword>
<evidence type="ECO:0000313" key="8">
    <source>
        <dbReference type="Proteomes" id="UP001172673"/>
    </source>
</evidence>
<keyword evidence="2 5" id="KW-0812">Transmembrane</keyword>
<feature type="transmembrane region" description="Helical" evidence="5">
    <location>
        <begin position="170"/>
        <end position="192"/>
    </location>
</feature>
<dbReference type="GO" id="GO:0005886">
    <property type="term" value="C:plasma membrane"/>
    <property type="evidence" value="ECO:0007669"/>
    <property type="project" value="TreeGrafter"/>
</dbReference>
<dbReference type="InterPro" id="IPR011701">
    <property type="entry name" value="MFS"/>
</dbReference>
<dbReference type="Proteomes" id="UP001172673">
    <property type="component" value="Unassembled WGS sequence"/>
</dbReference>
<evidence type="ECO:0000313" key="7">
    <source>
        <dbReference type="EMBL" id="KAJ9603637.1"/>
    </source>
</evidence>
<feature type="transmembrane region" description="Helical" evidence="5">
    <location>
        <begin position="141"/>
        <end position="158"/>
    </location>
</feature>
<reference evidence="7" key="1">
    <citation type="submission" date="2022-10" db="EMBL/GenBank/DDBJ databases">
        <title>Culturing micro-colonial fungi from biological soil crusts in the Mojave desert and describing Neophaeococcomyces mojavensis, and introducing the new genera and species Taxawa tesnikishii.</title>
        <authorList>
            <person name="Kurbessoian T."/>
            <person name="Stajich J.E."/>
        </authorList>
    </citation>
    <scope>NUCLEOTIDE SEQUENCE</scope>
    <source>
        <strain evidence="7">TK_41</strain>
    </source>
</reference>
<comment type="caution">
    <text evidence="7">The sequence shown here is derived from an EMBL/GenBank/DDBJ whole genome shotgun (WGS) entry which is preliminary data.</text>
</comment>
<dbReference type="GO" id="GO:0022857">
    <property type="term" value="F:transmembrane transporter activity"/>
    <property type="evidence" value="ECO:0007669"/>
    <property type="project" value="InterPro"/>
</dbReference>
<feature type="transmembrane region" description="Helical" evidence="5">
    <location>
        <begin position="423"/>
        <end position="446"/>
    </location>
</feature>
<feature type="transmembrane region" description="Helical" evidence="5">
    <location>
        <begin position="73"/>
        <end position="101"/>
    </location>
</feature>
<dbReference type="EMBL" id="JAPDRK010000021">
    <property type="protein sequence ID" value="KAJ9603637.1"/>
    <property type="molecule type" value="Genomic_DNA"/>
</dbReference>
<evidence type="ECO:0000256" key="4">
    <source>
        <dbReference type="ARBA" id="ARBA00023136"/>
    </source>
</evidence>
<evidence type="ECO:0000256" key="3">
    <source>
        <dbReference type="ARBA" id="ARBA00022989"/>
    </source>
</evidence>
<evidence type="ECO:0000256" key="5">
    <source>
        <dbReference type="SAM" id="Phobius"/>
    </source>
</evidence>
<feature type="transmembrane region" description="Helical" evidence="5">
    <location>
        <begin position="199"/>
        <end position="222"/>
    </location>
</feature>
<feature type="transmembrane region" description="Helical" evidence="5">
    <location>
        <begin position="392"/>
        <end position="411"/>
    </location>
</feature>
<dbReference type="Gene3D" id="1.20.1250.20">
    <property type="entry name" value="MFS general substrate transporter like domains"/>
    <property type="match status" value="1"/>
</dbReference>
<organism evidence="7 8">
    <name type="scientific">Cladophialophora chaetospira</name>
    <dbReference type="NCBI Taxonomy" id="386627"/>
    <lineage>
        <taxon>Eukaryota</taxon>
        <taxon>Fungi</taxon>
        <taxon>Dikarya</taxon>
        <taxon>Ascomycota</taxon>
        <taxon>Pezizomycotina</taxon>
        <taxon>Eurotiomycetes</taxon>
        <taxon>Chaetothyriomycetidae</taxon>
        <taxon>Chaetothyriales</taxon>
        <taxon>Herpotrichiellaceae</taxon>
        <taxon>Cladophialophora</taxon>
    </lineage>
</organism>
<dbReference type="InterPro" id="IPR036259">
    <property type="entry name" value="MFS_trans_sf"/>
</dbReference>
<feature type="transmembrane region" description="Helical" evidence="5">
    <location>
        <begin position="315"/>
        <end position="335"/>
    </location>
</feature>
<feature type="transmembrane region" description="Helical" evidence="5">
    <location>
        <begin position="355"/>
        <end position="380"/>
    </location>
</feature>
<feature type="domain" description="Major facilitator superfamily (MFS) profile" evidence="6">
    <location>
        <begin position="73"/>
        <end position="522"/>
    </location>
</feature>
<feature type="transmembrane region" description="Helical" evidence="5">
    <location>
        <begin position="491"/>
        <end position="509"/>
    </location>
</feature>
<evidence type="ECO:0000259" key="6">
    <source>
        <dbReference type="PROSITE" id="PS50850"/>
    </source>
</evidence>
<dbReference type="SUPFAM" id="SSF103473">
    <property type="entry name" value="MFS general substrate transporter"/>
    <property type="match status" value="1"/>
</dbReference>
<sequence>MNQATSTIDPKSLVAHNEHETMEKGHLDPPEGIGKTAHLYQEDSEGRVLAKLLLPRPTSDPKDPLIWSRWRKLLAFISVSYFIFLSNFITSSCSPILIFIMRDFDVTITQASYLITVNILFLGVGNFFWVPLSLKIGKRPVFVASTIVFFVSSVWAMEVRSFGSLLGARIIQGFGASACEALGPAVVADLFFLHERGFWCGFCMFMLALGSSLGGVLGGLVADGTGDWRWVFRMNAILTGVAVLLTILVQSETNFKRPTEHESGDGMPVEEVRALRSQVQSSWVKSLGFTAWYDREASIWKLWLRPFLTLRYPSVLWGSLVMGVSLGWLVLQLTANAGAFPIIYNYSAKGVGNIAISYIVTAVIGCFVGGPLSDWISAWFAKRRGGYFIPEYRLWSIVPVAVFAPIGLLMWGGGLQSALDPFVAIVGTAITHGIICAVSSFTIAYVVDCNRPIAGETVTALTAVKNTFAFGFSFAVFPWLNLNGYLQVSGWMTLIEGVLFLLAIPMYIYGPRFRQWQEKDVF</sequence>
<gene>
    <name evidence="7" type="ORF">H2200_011823</name>
</gene>
<comment type="subcellular location">
    <subcellularLocation>
        <location evidence="1">Membrane</location>
        <topology evidence="1">Multi-pass membrane protein</topology>
    </subcellularLocation>
</comment>
<evidence type="ECO:0000256" key="1">
    <source>
        <dbReference type="ARBA" id="ARBA00004141"/>
    </source>
</evidence>
<keyword evidence="4 5" id="KW-0472">Membrane</keyword>
<protein>
    <recommendedName>
        <fullName evidence="6">Major facilitator superfamily (MFS) profile domain-containing protein</fullName>
    </recommendedName>
</protein>
<dbReference type="PROSITE" id="PS50850">
    <property type="entry name" value="MFS"/>
    <property type="match status" value="1"/>
</dbReference>
<dbReference type="AlphaFoldDB" id="A0AA39CCX8"/>
<keyword evidence="3 5" id="KW-1133">Transmembrane helix</keyword>
<dbReference type="PANTHER" id="PTHR23502">
    <property type="entry name" value="MAJOR FACILITATOR SUPERFAMILY"/>
    <property type="match status" value="1"/>
</dbReference>
<accession>A0AA39CCX8</accession>
<dbReference type="PANTHER" id="PTHR23502:SF34">
    <property type="entry name" value="PROTEIN HOL1"/>
    <property type="match status" value="1"/>
</dbReference>
<dbReference type="PRINTS" id="PR01036">
    <property type="entry name" value="TCRTETB"/>
</dbReference>
<feature type="transmembrane region" description="Helical" evidence="5">
    <location>
        <begin position="458"/>
        <end position="479"/>
    </location>
</feature>
<evidence type="ECO:0000256" key="2">
    <source>
        <dbReference type="ARBA" id="ARBA00022692"/>
    </source>
</evidence>
<dbReference type="InterPro" id="IPR020846">
    <property type="entry name" value="MFS_dom"/>
</dbReference>
<dbReference type="Pfam" id="PF07690">
    <property type="entry name" value="MFS_1"/>
    <property type="match status" value="1"/>
</dbReference>